<dbReference type="Proteomes" id="UP001153069">
    <property type="component" value="Unassembled WGS sequence"/>
</dbReference>
<comment type="caution">
    <text evidence="2">The sequence shown here is derived from an EMBL/GenBank/DDBJ whole genome shotgun (WGS) entry which is preliminary data.</text>
</comment>
<proteinExistence type="predicted"/>
<evidence type="ECO:0000313" key="3">
    <source>
        <dbReference type="Proteomes" id="UP001153069"/>
    </source>
</evidence>
<protein>
    <submittedName>
        <fullName evidence="2">Uncharacterized protein</fullName>
    </submittedName>
</protein>
<keyword evidence="3" id="KW-1185">Reference proteome</keyword>
<evidence type="ECO:0000313" key="2">
    <source>
        <dbReference type="EMBL" id="CAB9507229.1"/>
    </source>
</evidence>
<evidence type="ECO:0000256" key="1">
    <source>
        <dbReference type="SAM" id="SignalP"/>
    </source>
</evidence>
<dbReference type="AlphaFoldDB" id="A0A9N8DWE8"/>
<accession>A0A9N8DWE8</accession>
<keyword evidence="1" id="KW-0732">Signal</keyword>
<organism evidence="2 3">
    <name type="scientific">Seminavis robusta</name>
    <dbReference type="NCBI Taxonomy" id="568900"/>
    <lineage>
        <taxon>Eukaryota</taxon>
        <taxon>Sar</taxon>
        <taxon>Stramenopiles</taxon>
        <taxon>Ochrophyta</taxon>
        <taxon>Bacillariophyta</taxon>
        <taxon>Bacillariophyceae</taxon>
        <taxon>Bacillariophycidae</taxon>
        <taxon>Naviculales</taxon>
        <taxon>Naviculaceae</taxon>
        <taxon>Seminavis</taxon>
    </lineage>
</organism>
<feature type="chain" id="PRO_5040181470" evidence="1">
    <location>
        <begin position="26"/>
        <end position="356"/>
    </location>
</feature>
<dbReference type="EMBL" id="CAICTM010000297">
    <property type="protein sequence ID" value="CAB9507229.1"/>
    <property type="molecule type" value="Genomic_DNA"/>
</dbReference>
<feature type="signal peptide" evidence="1">
    <location>
        <begin position="1"/>
        <end position="25"/>
    </location>
</feature>
<name>A0A9N8DWE8_9STRA</name>
<reference evidence="2" key="1">
    <citation type="submission" date="2020-06" db="EMBL/GenBank/DDBJ databases">
        <authorList>
            <consortium name="Plant Systems Biology data submission"/>
        </authorList>
    </citation>
    <scope>NUCLEOTIDE SEQUENCE</scope>
    <source>
        <strain evidence="2">D6</strain>
    </source>
</reference>
<dbReference type="OrthoDB" id="10409056at2759"/>
<sequence length="356" mass="39544">MLLWVSRLVSVFLTTSSVCLSTSWAFHDCIEASVQMRQRRENHVGFLAGRSPLLTSPPCAGGICVGMKNGPHQGGNASYPVAWNGINGTFVHSTMTVPEYPRKLDGITYYLWTDIFFGDGGLGRMNQFVPQLLLGDVLDGSSGYPDYKPSWKHHDTWVFGAHYFFETWNATSNRTNAHAAYGKLYPTFPGETLYTSFQLLTQNPHSSNKDDIITPQWILTMGVVGDQTRVSRLVVDQPYMGMGAHWQNPTTSWLEPSYQNMCINACWEIYGAFNAAHLPSSGGHYNLTIAQPSSNNNEAKYNFTYWVRDEGNGVCPWCKVTESHKDAVQTVLIDVGVRISDNQLSFGKATTAVVTG</sequence>
<gene>
    <name evidence="2" type="ORF">SEMRO_298_G111060.1</name>
</gene>